<dbReference type="GO" id="GO:0016491">
    <property type="term" value="F:oxidoreductase activity"/>
    <property type="evidence" value="ECO:0007669"/>
    <property type="project" value="UniProtKB-KW"/>
</dbReference>
<sequence>MKNINSIKNRISVRSFKDRELSESLTKQIQELVNKRYVGPFGNEIKFKIIDTKSRELASLGKMTSYGVIKGARLYIVGYCKPDNESLYDYGYCLEELILDLTDLNVGTCWLGGTFGRGFISKAVDLPDNMVIPAITPIGLIHEKRKFSDKLVRYIAKSDKRKTHDQLFFNLNKSGDVSVLDFNENKPNVTQLLEMVRIAPSASNKQPWRIIVNRSSLHLYWDYDQAYNSGIKSHNIQALDMGIALSHLKISADDLGISNSFSVNNPNIDNVSWNYVGTFNIGE</sequence>
<protein>
    <recommendedName>
        <fullName evidence="3">Putative nitroreductase TM1586 domain-containing protein</fullName>
    </recommendedName>
</protein>
<gene>
    <name evidence="4" type="ORF">EW093_16150</name>
</gene>
<name>A0A5C1QDK6_9SPIO</name>
<dbReference type="RefSeq" id="WP_149569387.1">
    <property type="nucleotide sequence ID" value="NZ_CP035807.1"/>
</dbReference>
<dbReference type="KEGG" id="sper:EW093_16150"/>
<dbReference type="InterPro" id="IPR029478">
    <property type="entry name" value="TM1586_NiRdase"/>
</dbReference>
<evidence type="ECO:0000256" key="1">
    <source>
        <dbReference type="ARBA" id="ARBA00007118"/>
    </source>
</evidence>
<proteinExistence type="inferred from homology"/>
<dbReference type="PANTHER" id="PTHR43673:SF10">
    <property type="entry name" value="NADH DEHYDROGENASE_NAD(P)H NITROREDUCTASE XCC3605-RELATED"/>
    <property type="match status" value="1"/>
</dbReference>
<evidence type="ECO:0000313" key="4">
    <source>
        <dbReference type="EMBL" id="QEN06153.1"/>
    </source>
</evidence>
<dbReference type="SUPFAM" id="SSF55469">
    <property type="entry name" value="FMN-dependent nitroreductase-like"/>
    <property type="match status" value="2"/>
</dbReference>
<dbReference type="Gene3D" id="3.40.109.30">
    <property type="entry name" value="putative nitroreductase (tm1586), domain 2"/>
    <property type="match status" value="1"/>
</dbReference>
<feature type="domain" description="Putative nitroreductase TM1586" evidence="3">
    <location>
        <begin position="5"/>
        <end position="252"/>
    </location>
</feature>
<keyword evidence="2" id="KW-0560">Oxidoreductase</keyword>
<dbReference type="InterPro" id="IPR000415">
    <property type="entry name" value="Nitroreductase-like"/>
</dbReference>
<dbReference type="PANTHER" id="PTHR43673">
    <property type="entry name" value="NAD(P)H NITROREDUCTASE YDGI-RELATED"/>
    <property type="match status" value="1"/>
</dbReference>
<evidence type="ECO:0000259" key="3">
    <source>
        <dbReference type="Pfam" id="PF14512"/>
    </source>
</evidence>
<reference evidence="4 5" key="1">
    <citation type="submission" date="2019-02" db="EMBL/GenBank/DDBJ databases">
        <authorList>
            <person name="Fomenkov A."/>
            <person name="Dubinina G."/>
            <person name="Grabovich M."/>
            <person name="Vincze T."/>
            <person name="Roberts R.J."/>
        </authorList>
    </citation>
    <scope>NUCLEOTIDE SEQUENCE [LARGE SCALE GENOMIC DNA]</scope>
    <source>
        <strain evidence="4 5">P</strain>
    </source>
</reference>
<dbReference type="Pfam" id="PF14512">
    <property type="entry name" value="TM1586_NiRdase"/>
    <property type="match status" value="1"/>
</dbReference>
<evidence type="ECO:0000313" key="5">
    <source>
        <dbReference type="Proteomes" id="UP000323824"/>
    </source>
</evidence>
<dbReference type="Proteomes" id="UP000323824">
    <property type="component" value="Chromosome"/>
</dbReference>
<keyword evidence="5" id="KW-1185">Reference proteome</keyword>
<comment type="similarity">
    <text evidence="1">Belongs to the nitroreductase family.</text>
</comment>
<dbReference type="AlphaFoldDB" id="A0A5C1QDK6"/>
<dbReference type="Gene3D" id="3.40.109.10">
    <property type="entry name" value="NADH Oxidase"/>
    <property type="match status" value="1"/>
</dbReference>
<reference evidence="4 5" key="2">
    <citation type="submission" date="2019-09" db="EMBL/GenBank/DDBJ databases">
        <title>Complete Genome Sequence and Methylome Analysis of free living Spirochaetas.</title>
        <authorList>
            <person name="Leshcheva N."/>
            <person name="Mikheeva N."/>
        </authorList>
    </citation>
    <scope>NUCLEOTIDE SEQUENCE [LARGE SCALE GENOMIC DNA]</scope>
    <source>
        <strain evidence="4 5">P</strain>
    </source>
</reference>
<organism evidence="4 5">
    <name type="scientific">Thiospirochaeta perfilievii</name>
    <dbReference type="NCBI Taxonomy" id="252967"/>
    <lineage>
        <taxon>Bacteria</taxon>
        <taxon>Pseudomonadati</taxon>
        <taxon>Spirochaetota</taxon>
        <taxon>Spirochaetia</taxon>
        <taxon>Spirochaetales</taxon>
        <taxon>Spirochaetaceae</taxon>
        <taxon>Thiospirochaeta</taxon>
    </lineage>
</organism>
<evidence type="ECO:0000256" key="2">
    <source>
        <dbReference type="ARBA" id="ARBA00023002"/>
    </source>
</evidence>
<dbReference type="OrthoDB" id="9812105at2"/>
<dbReference type="CDD" id="cd02062">
    <property type="entry name" value="Nitro_FMN_reductase"/>
    <property type="match status" value="1"/>
</dbReference>
<dbReference type="EMBL" id="CP035807">
    <property type="protein sequence ID" value="QEN06153.1"/>
    <property type="molecule type" value="Genomic_DNA"/>
</dbReference>
<accession>A0A5C1QDK6</accession>